<dbReference type="InterPro" id="IPR018490">
    <property type="entry name" value="cNMP-bd_dom_sf"/>
</dbReference>
<sequence length="1052" mass="120955">MDQIDEIIRILKVSPDDRQQEDINTLLQLTKDIQFFKYYFEQGKTDIHKKCCKCMVLEQHQERSVVFNIGTIGYKFYIILEGEVGVYIKNKKSNAPTIDFEKLMQLKPRNKLQKVARILKSQNYKLETENSVMKEANTIGAIFEKALKNQIQKYRQQSLQLSRFNTVEGDFVQVSTLKAGSSFGELALINDRPRLATIVCSQNCKFAVIDKDNFQRILKEQEEIKLIKALNLYSSIPLFENFSTYLLKQVHWSSFKVKYKMNEKVFAQGEESDCMYIVNSGQFLIFQKFEQSTKTAIEEEEMNNLNDEQFFNSYKIQPQGKKKAINTNFNYIEGTDIKIAQLLPYQLIGEEDLFEGSKRSYNVICTSLEGELIRIKLKEFKQKILNDVGAHQYLTINVPKKRKLYEEKILHQKTIIINNIQLISSKQPVLSLQTKLQNGKIEEAQFFNQKLVVPSSQIKKQNFLNALSTNSSSKRCSDQIPISSQSPQKKVITSQSHQKETYESTNLQTESSSTSYQRKSGIINNFLDSGQSVKTQQSNTQQGDVSNQLNINAFGQNISSPNRPLSSKNGNQHEALKQYFLSTGDPLLRSCFQDEINVQNQGSSKQQYKKEMVLENIFKHQNKNPGNHKYHPTEKMYNQPIKEDYVNVNGNIRQVLKYRNPTENSVGFILKYHPSEKLPTEPTKSNRTITFIPTNIEESSPVSINNKRGVKTMVDLGPADLVNKVEPTINGIRSSRMIKMKKMIKVIDKQSQNSNSTNKPIELTGNQSSLIKYKAISVNTFSQLPKQNMYKSQTNLHNNQESTQDMHTSSNKANYKSSNSIKSLQDLGNFNQIHQSQYEQNILNIQKCQSKYTNNSSQSNIHSNYGYDSDRIQTDRSKSNQIYLLQSSPIKSSNIRRHTDKVINLSSHQKDSFSSNIIIEENQNNPSLKPIFTPNTQKNINACKIISDGSQILKDIIKNNNQLTKSTSNKNNQNRVLVSQQGFRKSDIVQNLFYSPQKRENQTNKKKILFSFTNLNNIISSMEMATQTDMDPISYEENNYNLNNIHSNQQKQ</sequence>
<evidence type="ECO:0000313" key="3">
    <source>
        <dbReference type="EMBL" id="EAR90895.2"/>
    </source>
</evidence>
<feature type="region of interest" description="Disordered" evidence="1">
    <location>
        <begin position="471"/>
        <end position="516"/>
    </location>
</feature>
<keyword evidence="4" id="KW-1185">Reference proteome</keyword>
<dbReference type="PANTHER" id="PTHR23011:SF28">
    <property type="entry name" value="CYCLIC NUCLEOTIDE-BINDING DOMAIN CONTAINING PROTEIN"/>
    <property type="match status" value="1"/>
</dbReference>
<dbReference type="eggNOG" id="KOG2378">
    <property type="taxonomic scope" value="Eukaryota"/>
</dbReference>
<dbReference type="OrthoDB" id="291989at2759"/>
<dbReference type="KEGG" id="tet:TTHERM_00145000"/>
<dbReference type="Pfam" id="PF00027">
    <property type="entry name" value="cNMP_binding"/>
    <property type="match status" value="1"/>
</dbReference>
<dbReference type="Gene3D" id="2.60.120.10">
    <property type="entry name" value="Jelly Rolls"/>
    <property type="match status" value="2"/>
</dbReference>
<name>I7MI54_TETTS</name>
<dbReference type="CDD" id="cd00038">
    <property type="entry name" value="CAP_ED"/>
    <property type="match status" value="2"/>
</dbReference>
<dbReference type="SUPFAM" id="SSF51206">
    <property type="entry name" value="cAMP-binding domain-like"/>
    <property type="match status" value="2"/>
</dbReference>
<dbReference type="PANTHER" id="PTHR23011">
    <property type="entry name" value="CYCLIC NUCLEOTIDE-BINDING DOMAIN CONTAINING PROTEIN"/>
    <property type="match status" value="1"/>
</dbReference>
<evidence type="ECO:0000256" key="1">
    <source>
        <dbReference type="SAM" id="MobiDB-lite"/>
    </source>
</evidence>
<feature type="domain" description="Cyclic nucleotide-binding" evidence="2">
    <location>
        <begin position="103"/>
        <end position="225"/>
    </location>
</feature>
<dbReference type="Proteomes" id="UP000009168">
    <property type="component" value="Unassembled WGS sequence"/>
</dbReference>
<dbReference type="PROSITE" id="PS50042">
    <property type="entry name" value="CNMP_BINDING_3"/>
    <property type="match status" value="3"/>
</dbReference>
<dbReference type="GeneID" id="7827768"/>
<protein>
    <submittedName>
        <fullName evidence="3">Cyclic nucleotide-binding domain protein</fullName>
    </submittedName>
</protein>
<feature type="compositionally biased region" description="Polar residues" evidence="1">
    <location>
        <begin position="503"/>
        <end position="516"/>
    </location>
</feature>
<accession>I7MI54</accession>
<dbReference type="AlphaFoldDB" id="I7MI54"/>
<dbReference type="InterPro" id="IPR014710">
    <property type="entry name" value="RmlC-like_jellyroll"/>
</dbReference>
<feature type="compositionally biased region" description="Low complexity" evidence="1">
    <location>
        <begin position="479"/>
        <end position="490"/>
    </location>
</feature>
<proteinExistence type="predicted"/>
<feature type="domain" description="Cyclic nucleotide-binding" evidence="2">
    <location>
        <begin position="39"/>
        <end position="91"/>
    </location>
</feature>
<dbReference type="InParanoid" id="I7MI54"/>
<dbReference type="STRING" id="312017.I7MI54"/>
<dbReference type="InterPro" id="IPR000595">
    <property type="entry name" value="cNMP-bd_dom"/>
</dbReference>
<organism evidence="3 4">
    <name type="scientific">Tetrahymena thermophila (strain SB210)</name>
    <dbReference type="NCBI Taxonomy" id="312017"/>
    <lineage>
        <taxon>Eukaryota</taxon>
        <taxon>Sar</taxon>
        <taxon>Alveolata</taxon>
        <taxon>Ciliophora</taxon>
        <taxon>Intramacronucleata</taxon>
        <taxon>Oligohymenophorea</taxon>
        <taxon>Hymenostomatida</taxon>
        <taxon>Tetrahymenina</taxon>
        <taxon>Tetrahymenidae</taxon>
        <taxon>Tetrahymena</taxon>
    </lineage>
</organism>
<dbReference type="RefSeq" id="XP_001011140.2">
    <property type="nucleotide sequence ID" value="XM_001011140.2"/>
</dbReference>
<feature type="domain" description="Cyclic nucleotide-binding" evidence="2">
    <location>
        <begin position="238"/>
        <end position="324"/>
    </location>
</feature>
<evidence type="ECO:0000313" key="4">
    <source>
        <dbReference type="Proteomes" id="UP000009168"/>
    </source>
</evidence>
<evidence type="ECO:0000259" key="2">
    <source>
        <dbReference type="PROSITE" id="PS50042"/>
    </source>
</evidence>
<gene>
    <name evidence="3" type="ORF">TTHERM_00145000</name>
</gene>
<dbReference type="EMBL" id="GG662793">
    <property type="protein sequence ID" value="EAR90895.2"/>
    <property type="molecule type" value="Genomic_DNA"/>
</dbReference>
<reference evidence="4" key="1">
    <citation type="journal article" date="2006" name="PLoS Biol.">
        <title>Macronuclear genome sequence of the ciliate Tetrahymena thermophila, a model eukaryote.</title>
        <authorList>
            <person name="Eisen J.A."/>
            <person name="Coyne R.S."/>
            <person name="Wu M."/>
            <person name="Wu D."/>
            <person name="Thiagarajan M."/>
            <person name="Wortman J.R."/>
            <person name="Badger J.H."/>
            <person name="Ren Q."/>
            <person name="Amedeo P."/>
            <person name="Jones K.M."/>
            <person name="Tallon L.J."/>
            <person name="Delcher A.L."/>
            <person name="Salzberg S.L."/>
            <person name="Silva J.C."/>
            <person name="Haas B.J."/>
            <person name="Majoros W.H."/>
            <person name="Farzad M."/>
            <person name="Carlton J.M."/>
            <person name="Smith R.K. Jr."/>
            <person name="Garg J."/>
            <person name="Pearlman R.E."/>
            <person name="Karrer K.M."/>
            <person name="Sun L."/>
            <person name="Manning G."/>
            <person name="Elde N.C."/>
            <person name="Turkewitz A.P."/>
            <person name="Asai D.J."/>
            <person name="Wilkes D.E."/>
            <person name="Wang Y."/>
            <person name="Cai H."/>
            <person name="Collins K."/>
            <person name="Stewart B.A."/>
            <person name="Lee S.R."/>
            <person name="Wilamowska K."/>
            <person name="Weinberg Z."/>
            <person name="Ruzzo W.L."/>
            <person name="Wloga D."/>
            <person name="Gaertig J."/>
            <person name="Frankel J."/>
            <person name="Tsao C.-C."/>
            <person name="Gorovsky M.A."/>
            <person name="Keeling P.J."/>
            <person name="Waller R.F."/>
            <person name="Patron N.J."/>
            <person name="Cherry J.M."/>
            <person name="Stover N.A."/>
            <person name="Krieger C.J."/>
            <person name="del Toro C."/>
            <person name="Ryder H.F."/>
            <person name="Williamson S.C."/>
            <person name="Barbeau R.A."/>
            <person name="Hamilton E.P."/>
            <person name="Orias E."/>
        </authorList>
    </citation>
    <scope>NUCLEOTIDE SEQUENCE [LARGE SCALE GENOMIC DNA]</scope>
    <source>
        <strain evidence="4">SB210</strain>
    </source>
</reference>